<name>A0ABU2N1C2_9ACTN</name>
<proteinExistence type="predicted"/>
<keyword evidence="4" id="KW-1185">Reference proteome</keyword>
<dbReference type="Pfam" id="PF11203">
    <property type="entry name" value="EccE"/>
    <property type="match status" value="1"/>
</dbReference>
<keyword evidence="1" id="KW-0472">Membrane</keyword>
<protein>
    <submittedName>
        <fullName evidence="3">Type VII secretion protein EccE</fullName>
    </submittedName>
</protein>
<dbReference type="EMBL" id="JAVREL010000039">
    <property type="protein sequence ID" value="MDT0347689.1"/>
    <property type="molecule type" value="Genomic_DNA"/>
</dbReference>
<keyword evidence="1" id="KW-0812">Transmembrane</keyword>
<feature type="domain" description="Type VII secretion system protein EccE" evidence="2">
    <location>
        <begin position="193"/>
        <end position="275"/>
    </location>
</feature>
<evidence type="ECO:0000256" key="1">
    <source>
        <dbReference type="SAM" id="Phobius"/>
    </source>
</evidence>
<dbReference type="InterPro" id="IPR050051">
    <property type="entry name" value="EccE_dom"/>
</dbReference>
<evidence type="ECO:0000313" key="3">
    <source>
        <dbReference type="EMBL" id="MDT0347689.1"/>
    </source>
</evidence>
<comment type="caution">
    <text evidence="3">The sequence shown here is derived from an EMBL/GenBank/DDBJ whole genome shotgun (WGS) entry which is preliminary data.</text>
</comment>
<reference evidence="4" key="1">
    <citation type="submission" date="2023-07" db="EMBL/GenBank/DDBJ databases">
        <title>30 novel species of actinomycetes from the DSMZ collection.</title>
        <authorList>
            <person name="Nouioui I."/>
        </authorList>
    </citation>
    <scope>NUCLEOTIDE SEQUENCE [LARGE SCALE GENOMIC DNA]</scope>
    <source>
        <strain evidence="4">DSM 44938</strain>
    </source>
</reference>
<accession>A0ABU2N1C2</accession>
<organism evidence="3 4">
    <name type="scientific">Streptomyces litchfieldiae</name>
    <dbReference type="NCBI Taxonomy" id="3075543"/>
    <lineage>
        <taxon>Bacteria</taxon>
        <taxon>Bacillati</taxon>
        <taxon>Actinomycetota</taxon>
        <taxon>Actinomycetes</taxon>
        <taxon>Kitasatosporales</taxon>
        <taxon>Streptomycetaceae</taxon>
        <taxon>Streptomyces</taxon>
    </lineage>
</organism>
<evidence type="ECO:0000313" key="4">
    <source>
        <dbReference type="Proteomes" id="UP001183246"/>
    </source>
</evidence>
<sequence>MNVRTAWTRFGRARLVAVESGLGALVAGLALSGGGGHALAAAGAVVIAGALLRCRGAFADRRLLDRLRRDALAPAATSAPAPGADDLGLAHTLLPVLDVTEVAHRNVPADAPGLGVLSDGRGCAAVLAFPGGTLPDLPAAIVREWLDTDPARPAAAQLVFEQFGLPPRDLLHRYQPAVAYRQLPGGPRPVAVRSWLVLRYEPFGAPEAAERRGGGMAGARAAVAAATARIRARLASAGAPTTPLSAAELRALLRQIGDAAGEGRALPTSWAGIAATHCSVAVPVASPAEWSRLLSGLAGCAAERVVVAATLTKEGPALRVLTAVRVVSVMAQHAAAERERLLRAGILRETPTDQRAGLLATLPVAHPFRSLVETIGAGSPGAPR</sequence>
<gene>
    <name evidence="3" type="ORF">RM590_34770</name>
</gene>
<keyword evidence="1" id="KW-1133">Transmembrane helix</keyword>
<evidence type="ECO:0000259" key="2">
    <source>
        <dbReference type="Pfam" id="PF11203"/>
    </source>
</evidence>
<dbReference type="Proteomes" id="UP001183246">
    <property type="component" value="Unassembled WGS sequence"/>
</dbReference>
<feature type="transmembrane region" description="Helical" evidence="1">
    <location>
        <begin position="38"/>
        <end position="58"/>
    </location>
</feature>
<dbReference type="RefSeq" id="WP_311708814.1">
    <property type="nucleotide sequence ID" value="NZ_JAVREL010000039.1"/>
</dbReference>